<dbReference type="AlphaFoldDB" id="A0A1H8AHK9"/>
<proteinExistence type="predicted"/>
<evidence type="ECO:0000259" key="1">
    <source>
        <dbReference type="Pfam" id="PF14024"/>
    </source>
</evidence>
<dbReference type="Proteomes" id="UP000183015">
    <property type="component" value="Unassembled WGS sequence"/>
</dbReference>
<evidence type="ECO:0000313" key="3">
    <source>
        <dbReference type="Proteomes" id="UP000183015"/>
    </source>
</evidence>
<dbReference type="Pfam" id="PF14024">
    <property type="entry name" value="DUF4240"/>
    <property type="match status" value="1"/>
</dbReference>
<evidence type="ECO:0000313" key="2">
    <source>
        <dbReference type="EMBL" id="SEM70101.1"/>
    </source>
</evidence>
<keyword evidence="3" id="KW-1185">Reference proteome</keyword>
<name>A0A1H8AHK9_STRJI</name>
<dbReference type="InterPro" id="IPR025334">
    <property type="entry name" value="DUF4240"/>
</dbReference>
<dbReference type="STRING" id="235985.SAMN05414137_14519"/>
<sequence length="110" mass="12584">MAEALHRLDQEKFGLLPVTNMGTADDPFPQSGDHFLYSRCAAVAAGREVYESVFGDPALFLPFTAPTLQGEWLLYVADQAYERATGEEWDRVTRYDFESYSNRDGWPKRR</sequence>
<dbReference type="EMBL" id="FOAZ01000045">
    <property type="protein sequence ID" value="SEM70101.1"/>
    <property type="molecule type" value="Genomic_DNA"/>
</dbReference>
<organism evidence="2 3">
    <name type="scientific">Streptacidiphilus jiangxiensis</name>
    <dbReference type="NCBI Taxonomy" id="235985"/>
    <lineage>
        <taxon>Bacteria</taxon>
        <taxon>Bacillati</taxon>
        <taxon>Actinomycetota</taxon>
        <taxon>Actinomycetes</taxon>
        <taxon>Kitasatosporales</taxon>
        <taxon>Streptomycetaceae</taxon>
        <taxon>Streptacidiphilus</taxon>
    </lineage>
</organism>
<reference evidence="3" key="1">
    <citation type="submission" date="2016-10" db="EMBL/GenBank/DDBJ databases">
        <authorList>
            <person name="Varghese N."/>
        </authorList>
    </citation>
    <scope>NUCLEOTIDE SEQUENCE [LARGE SCALE GENOMIC DNA]</scope>
    <source>
        <strain evidence="3">DSM 45096 / BCRC 16803 / CGMCC 4.1857 / CIP 109030 / JCM 12277 / KCTC 19219 / NBRC 100920 / 33214</strain>
    </source>
</reference>
<protein>
    <recommendedName>
        <fullName evidence="1">DUF4240 domain-containing protein</fullName>
    </recommendedName>
</protein>
<feature type="domain" description="DUF4240" evidence="1">
    <location>
        <begin position="30"/>
        <end position="83"/>
    </location>
</feature>
<gene>
    <name evidence="2" type="ORF">SAMN05414137_14519</name>
</gene>
<accession>A0A1H8AHK9</accession>